<feature type="transmembrane region" description="Helical" evidence="1">
    <location>
        <begin position="12"/>
        <end position="33"/>
    </location>
</feature>
<dbReference type="Proteomes" id="UP000291562">
    <property type="component" value="Chromosome"/>
</dbReference>
<proteinExistence type="predicted"/>
<keyword evidence="1" id="KW-1133">Transmembrane helix</keyword>
<evidence type="ECO:0000256" key="1">
    <source>
        <dbReference type="SAM" id="Phobius"/>
    </source>
</evidence>
<evidence type="ECO:0000313" key="3">
    <source>
        <dbReference type="Proteomes" id="UP000291562"/>
    </source>
</evidence>
<dbReference type="EMBL" id="CP035704">
    <property type="protein sequence ID" value="QBB70718.1"/>
    <property type="molecule type" value="Genomic_DNA"/>
</dbReference>
<keyword evidence="1" id="KW-0472">Membrane</keyword>
<protein>
    <submittedName>
        <fullName evidence="2">SHOCT domain-containing protein</fullName>
    </submittedName>
</protein>
<accession>A0A411HJP7</accession>
<dbReference type="CDD" id="cd11586">
    <property type="entry name" value="VbhA_like"/>
    <property type="match status" value="1"/>
</dbReference>
<keyword evidence="1" id="KW-0812">Transmembrane</keyword>
<keyword evidence="3" id="KW-1185">Reference proteome</keyword>
<dbReference type="KEGG" id="xbc:ELE36_10285"/>
<dbReference type="OrthoDB" id="1123500at2"/>
<dbReference type="AlphaFoldDB" id="A0A411HJP7"/>
<evidence type="ECO:0000313" key="2">
    <source>
        <dbReference type="EMBL" id="QBB70718.1"/>
    </source>
</evidence>
<reference evidence="2 3" key="1">
    <citation type="submission" date="2019-01" db="EMBL/GenBank/DDBJ databases">
        <title>Pseudolysobacter antarctica gen. nov., sp. nov., isolated from Fildes Peninsula, Antarctica.</title>
        <authorList>
            <person name="Wei Z."/>
            <person name="Peng F."/>
        </authorList>
    </citation>
    <scope>NUCLEOTIDE SEQUENCE [LARGE SCALE GENOMIC DNA]</scope>
    <source>
        <strain evidence="2 3">AQ6-296</strain>
    </source>
</reference>
<sequence>MHAYWSDWYTGWGWFLWFGVMMLLFSSAGNWGYTYRVHRIHRSQPRKEAIDILNERYARGEITGDEYGHMRATITANA</sequence>
<organism evidence="2 3">
    <name type="scientific">Pseudolysobacter antarcticus</name>
    <dbReference type="NCBI Taxonomy" id="2511995"/>
    <lineage>
        <taxon>Bacteria</taxon>
        <taxon>Pseudomonadati</taxon>
        <taxon>Pseudomonadota</taxon>
        <taxon>Gammaproteobacteria</taxon>
        <taxon>Lysobacterales</taxon>
        <taxon>Rhodanobacteraceae</taxon>
        <taxon>Pseudolysobacter</taxon>
    </lineage>
</organism>
<dbReference type="InterPro" id="IPR033788">
    <property type="entry name" value="VbhA-like"/>
</dbReference>
<gene>
    <name evidence="2" type="ORF">ELE36_10285</name>
</gene>
<name>A0A411HJP7_9GAMM</name>